<comment type="subcellular location">
    <subcellularLocation>
        <location evidence="1">Membrane</location>
        <topology evidence="1">Multi-pass membrane protein</topology>
    </subcellularLocation>
</comment>
<feature type="transmembrane region" description="Helical" evidence="8">
    <location>
        <begin position="204"/>
        <end position="227"/>
    </location>
</feature>
<sequence length="652" mass="71495">MADAVANEDALGKASIANAMGVGDWVTLILYYVVVIIIFAWVSFRSGKQTSAGYFLADRSVRFTAVGFSLFASNIGSEHFVGLAGGAASSGVATAFYEIGAVICVLALGMFFLPTYLSAAIETTPDYLERRYNLKCKTIMVAVSLAVYVLSRISATLFAGQLILVELLDVNKTVAVVLLIAFTTLYTVVGGLEAVIYTEVLQTIVLVAGGFIMLAYSLGAVGGWSGLVDSVNALDDVDPRFMHLFRPSSDPTMPWTGFIFGFYTFAPWYFGVDQVIVQRTLAAKNVAHGQVGCLFAATLKFIPFFIMVVPGLCARVLVEERLTPAELEKFNYDSSYPWLVLNVVPKNMRGLIIASMLSALMSALASVFNSSGTLFALTVWRQWYPEATEERLVLVGRITIIVLALLALAWLPVMPYLGSSLFTIINKPQAYLGPPLLCVYIWGMVSRIPTRRAGEITLKAGVSVGAVRLVLEVIEDVAGDKMFGIFTMSNFLHYAAVSFWVCTFLLFGLSHFLRVSSQDGQVEDSFESQDADCQEQQQQQQQQQQQDDEDGGNSWAIRDAPRRENNHEGSGLDGSTNSAHEGNNDSDYDSLFFSWKLFDKLMAREASTSYQCLDDSSLSPHFLDACLLRKRVIQGLAVLIFACWVTQVSIFA</sequence>
<feature type="compositionally biased region" description="Acidic residues" evidence="7">
    <location>
        <begin position="524"/>
        <end position="533"/>
    </location>
</feature>
<evidence type="ECO:0000256" key="1">
    <source>
        <dbReference type="ARBA" id="ARBA00004141"/>
    </source>
</evidence>
<dbReference type="PROSITE" id="PS50283">
    <property type="entry name" value="NA_SOLUT_SYMP_3"/>
    <property type="match status" value="1"/>
</dbReference>
<dbReference type="GO" id="GO:0005412">
    <property type="term" value="F:D-glucose:sodium symporter activity"/>
    <property type="evidence" value="ECO:0007669"/>
    <property type="project" value="TreeGrafter"/>
</dbReference>
<evidence type="ECO:0000256" key="5">
    <source>
        <dbReference type="ARBA" id="ARBA00023136"/>
    </source>
</evidence>
<feature type="transmembrane region" description="Helical" evidence="8">
    <location>
        <begin position="176"/>
        <end position="197"/>
    </location>
</feature>
<keyword evidence="4 8" id="KW-1133">Transmembrane helix</keyword>
<feature type="transmembrane region" description="Helical" evidence="8">
    <location>
        <begin position="25"/>
        <end position="44"/>
    </location>
</feature>
<feature type="transmembrane region" description="Helical" evidence="8">
    <location>
        <begin position="138"/>
        <end position="164"/>
    </location>
</feature>
<dbReference type="InParanoid" id="A0A2R5G6C7"/>
<evidence type="ECO:0000256" key="3">
    <source>
        <dbReference type="ARBA" id="ARBA00022692"/>
    </source>
</evidence>
<feature type="transmembrane region" description="Helical" evidence="8">
    <location>
        <begin position="351"/>
        <end position="380"/>
    </location>
</feature>
<feature type="region of interest" description="Disordered" evidence="7">
    <location>
        <begin position="524"/>
        <end position="582"/>
    </location>
</feature>
<keyword evidence="5 8" id="KW-0472">Membrane</keyword>
<comment type="caution">
    <text evidence="9">The sequence shown here is derived from an EMBL/GenBank/DDBJ whole genome shotgun (WGS) entry which is preliminary data.</text>
</comment>
<dbReference type="PANTHER" id="PTHR11819:SF195">
    <property type="entry name" value="SODIUM_GLUCOSE COTRANSPORTER 4"/>
    <property type="match status" value="1"/>
</dbReference>
<dbReference type="InterPro" id="IPR001734">
    <property type="entry name" value="Na/solute_symporter"/>
</dbReference>
<evidence type="ECO:0000256" key="8">
    <source>
        <dbReference type="SAM" id="Phobius"/>
    </source>
</evidence>
<dbReference type="AlphaFoldDB" id="A0A2R5G6C7"/>
<feature type="transmembrane region" description="Helical" evidence="8">
    <location>
        <begin position="56"/>
        <end position="75"/>
    </location>
</feature>
<dbReference type="NCBIfam" id="TIGR00813">
    <property type="entry name" value="sss"/>
    <property type="match status" value="1"/>
</dbReference>
<gene>
    <name evidence="9" type="ORF">FCC1311_028282</name>
</gene>
<feature type="transmembrane region" description="Helical" evidence="8">
    <location>
        <begin position="252"/>
        <end position="270"/>
    </location>
</feature>
<comment type="similarity">
    <text evidence="2 6">Belongs to the sodium:solute symporter (SSF) (TC 2.A.21) family.</text>
</comment>
<dbReference type="InterPro" id="IPR038377">
    <property type="entry name" value="Na/Glc_symporter_sf"/>
</dbReference>
<dbReference type="Gene3D" id="1.20.1730.10">
    <property type="entry name" value="Sodium/glucose cotransporter"/>
    <property type="match status" value="1"/>
</dbReference>
<feature type="transmembrane region" description="Helical" evidence="8">
    <location>
        <begin position="491"/>
        <end position="513"/>
    </location>
</feature>
<dbReference type="EMBL" id="BEYU01000022">
    <property type="protein sequence ID" value="GBG26607.1"/>
    <property type="molecule type" value="Genomic_DNA"/>
</dbReference>
<accession>A0A2R5G6C7</accession>
<feature type="transmembrane region" description="Helical" evidence="8">
    <location>
        <begin position="392"/>
        <end position="411"/>
    </location>
</feature>
<dbReference type="Proteomes" id="UP000241890">
    <property type="component" value="Unassembled WGS sequence"/>
</dbReference>
<dbReference type="OrthoDB" id="6132759at2759"/>
<evidence type="ECO:0000256" key="6">
    <source>
        <dbReference type="RuleBase" id="RU362091"/>
    </source>
</evidence>
<proteinExistence type="inferred from homology"/>
<dbReference type="Pfam" id="PF00474">
    <property type="entry name" value="SSF"/>
    <property type="match status" value="1"/>
</dbReference>
<keyword evidence="3 8" id="KW-0812">Transmembrane</keyword>
<evidence type="ECO:0000256" key="4">
    <source>
        <dbReference type="ARBA" id="ARBA00022989"/>
    </source>
</evidence>
<keyword evidence="10" id="KW-1185">Reference proteome</keyword>
<feature type="transmembrane region" description="Helical" evidence="8">
    <location>
        <begin position="95"/>
        <end position="117"/>
    </location>
</feature>
<protein>
    <submittedName>
        <fullName evidence="9">Sodium/glucose cotransporter 1</fullName>
    </submittedName>
</protein>
<evidence type="ECO:0000313" key="10">
    <source>
        <dbReference type="Proteomes" id="UP000241890"/>
    </source>
</evidence>
<evidence type="ECO:0000313" key="9">
    <source>
        <dbReference type="EMBL" id="GBG26607.1"/>
    </source>
</evidence>
<name>A0A2R5G6C7_9STRA</name>
<reference evidence="9 10" key="1">
    <citation type="submission" date="2017-12" db="EMBL/GenBank/DDBJ databases">
        <title>Sequencing, de novo assembly and annotation of complete genome of a new Thraustochytrid species, strain FCC1311.</title>
        <authorList>
            <person name="Sedici K."/>
            <person name="Godart F."/>
            <person name="Aiese Cigliano R."/>
            <person name="Sanseverino W."/>
            <person name="Barakat M."/>
            <person name="Ortet P."/>
            <person name="Marechal E."/>
            <person name="Cagnac O."/>
            <person name="Amato A."/>
        </authorList>
    </citation>
    <scope>NUCLEOTIDE SEQUENCE [LARGE SCALE GENOMIC DNA]</scope>
</reference>
<evidence type="ECO:0000256" key="7">
    <source>
        <dbReference type="SAM" id="MobiDB-lite"/>
    </source>
</evidence>
<dbReference type="PANTHER" id="PTHR11819">
    <property type="entry name" value="SOLUTE CARRIER FAMILY 5"/>
    <property type="match status" value="1"/>
</dbReference>
<dbReference type="GO" id="GO:0005886">
    <property type="term" value="C:plasma membrane"/>
    <property type="evidence" value="ECO:0007669"/>
    <property type="project" value="TreeGrafter"/>
</dbReference>
<evidence type="ECO:0000256" key="2">
    <source>
        <dbReference type="ARBA" id="ARBA00006434"/>
    </source>
</evidence>
<feature type="transmembrane region" description="Helical" evidence="8">
    <location>
        <begin position="291"/>
        <end position="318"/>
    </location>
</feature>
<organism evidence="9 10">
    <name type="scientific">Hondaea fermentalgiana</name>
    <dbReference type="NCBI Taxonomy" id="2315210"/>
    <lineage>
        <taxon>Eukaryota</taxon>
        <taxon>Sar</taxon>
        <taxon>Stramenopiles</taxon>
        <taxon>Bigyra</taxon>
        <taxon>Labyrinthulomycetes</taxon>
        <taxon>Thraustochytrida</taxon>
        <taxon>Thraustochytriidae</taxon>
        <taxon>Hondaea</taxon>
    </lineage>
</organism>
<feature type="compositionally biased region" description="Low complexity" evidence="7">
    <location>
        <begin position="534"/>
        <end position="545"/>
    </location>
</feature>